<gene>
    <name evidence="3" type="ORF">Fcan01_03224</name>
</gene>
<dbReference type="Pfam" id="PF00561">
    <property type="entry name" value="Abhydrolase_1"/>
    <property type="match status" value="1"/>
</dbReference>
<dbReference type="InterPro" id="IPR029058">
    <property type="entry name" value="AB_hydrolase_fold"/>
</dbReference>
<feature type="domain" description="AB hydrolase-1" evidence="1">
    <location>
        <begin position="106"/>
        <end position="189"/>
    </location>
</feature>
<dbReference type="SUPFAM" id="SSF53474">
    <property type="entry name" value="alpha/beta-Hydrolases"/>
    <property type="match status" value="1"/>
</dbReference>
<dbReference type="Proteomes" id="UP000198287">
    <property type="component" value="Unassembled WGS sequence"/>
</dbReference>
<protein>
    <submittedName>
        <fullName evidence="3">Valacyclovir hydrolase</fullName>
    </submittedName>
</protein>
<reference evidence="3 4" key="1">
    <citation type="submission" date="2015-12" db="EMBL/GenBank/DDBJ databases">
        <title>The genome of Folsomia candida.</title>
        <authorList>
            <person name="Faddeeva A."/>
            <person name="Derks M.F."/>
            <person name="Anvar Y."/>
            <person name="Smit S."/>
            <person name="Van Straalen N."/>
            <person name="Roelofs D."/>
        </authorList>
    </citation>
    <scope>NUCLEOTIDE SEQUENCE [LARGE SCALE GENOMIC DNA]</scope>
    <source>
        <strain evidence="3 4">VU population</strain>
        <tissue evidence="3">Whole body</tissue>
    </source>
</reference>
<keyword evidence="3" id="KW-0378">Hydrolase</keyword>
<evidence type="ECO:0000313" key="4">
    <source>
        <dbReference type="Proteomes" id="UP000198287"/>
    </source>
</evidence>
<dbReference type="InterPro" id="IPR013595">
    <property type="entry name" value="Pept_S33_TAP-like_C"/>
</dbReference>
<dbReference type="OMA" id="YQRENIA"/>
<evidence type="ECO:0000259" key="2">
    <source>
        <dbReference type="Pfam" id="PF08386"/>
    </source>
</evidence>
<proteinExistence type="predicted"/>
<keyword evidence="4" id="KW-1185">Reference proteome</keyword>
<dbReference type="AlphaFoldDB" id="A0A226F1I9"/>
<sequence>MTSMSRMIRQIVDMRTVHLSKVQGLRGLLSVQSGRISVTTGVPATWGFTRTYCSKPYSTEAAVKMETSADPPTDAHDLRGLGMRREKIEVDGIQLNWDQAGDGDHVVLLLPGIIGCIKHDFVPIFKKMNKDKFTLVSWDPPGYGYSRPPQRDFTGIPYRRDGHLVVKLMEKLGHKSFSALGWSNGGVTGVHDFYHNKEDQVFKDGLPKIKCPALILHGEDDPVLGEDHAEYLRDNIKNSRMVIMPNAKHNLHLKFTDEFVNLVENFLLEGDEPKQ</sequence>
<dbReference type="Gene3D" id="3.40.50.1820">
    <property type="entry name" value="alpha/beta hydrolase"/>
    <property type="match status" value="2"/>
</dbReference>
<name>A0A226F1I9_FOLCA</name>
<dbReference type="EMBL" id="LNIX01000001">
    <property type="protein sequence ID" value="OXA63230.1"/>
    <property type="molecule type" value="Genomic_DNA"/>
</dbReference>
<dbReference type="GO" id="GO:0017171">
    <property type="term" value="F:serine hydrolase activity"/>
    <property type="evidence" value="ECO:0007669"/>
    <property type="project" value="TreeGrafter"/>
</dbReference>
<dbReference type="InterPro" id="IPR000073">
    <property type="entry name" value="AB_hydrolase_1"/>
</dbReference>
<evidence type="ECO:0000313" key="3">
    <source>
        <dbReference type="EMBL" id="OXA63230.1"/>
    </source>
</evidence>
<organism evidence="3 4">
    <name type="scientific">Folsomia candida</name>
    <name type="common">Springtail</name>
    <dbReference type="NCBI Taxonomy" id="158441"/>
    <lineage>
        <taxon>Eukaryota</taxon>
        <taxon>Metazoa</taxon>
        <taxon>Ecdysozoa</taxon>
        <taxon>Arthropoda</taxon>
        <taxon>Hexapoda</taxon>
        <taxon>Collembola</taxon>
        <taxon>Entomobryomorpha</taxon>
        <taxon>Isotomoidea</taxon>
        <taxon>Isotomidae</taxon>
        <taxon>Proisotominae</taxon>
        <taxon>Folsomia</taxon>
    </lineage>
</organism>
<dbReference type="PANTHER" id="PTHR46331:SF2">
    <property type="entry name" value="VALACYCLOVIR HYDROLASE"/>
    <property type="match status" value="1"/>
</dbReference>
<evidence type="ECO:0000259" key="1">
    <source>
        <dbReference type="Pfam" id="PF00561"/>
    </source>
</evidence>
<dbReference type="PANTHER" id="PTHR46331">
    <property type="entry name" value="VALACYCLOVIR HYDROLASE"/>
    <property type="match status" value="1"/>
</dbReference>
<feature type="domain" description="Peptidase S33 tripeptidyl aminopeptidase-like C-terminal" evidence="2">
    <location>
        <begin position="209"/>
        <end position="274"/>
    </location>
</feature>
<comment type="caution">
    <text evidence="3">The sequence shown here is derived from an EMBL/GenBank/DDBJ whole genome shotgun (WGS) entry which is preliminary data.</text>
</comment>
<accession>A0A226F1I9</accession>
<dbReference type="Pfam" id="PF08386">
    <property type="entry name" value="Abhydrolase_4"/>
    <property type="match status" value="1"/>
</dbReference>
<dbReference type="OrthoDB" id="19657at2759"/>